<evidence type="ECO:0000313" key="13">
    <source>
        <dbReference type="Proteomes" id="UP000248330"/>
    </source>
</evidence>
<keyword evidence="8" id="KW-0472">Membrane</keyword>
<dbReference type="Gene3D" id="2.40.50.100">
    <property type="match status" value="1"/>
</dbReference>
<keyword evidence="3 9" id="KW-0500">Molybdenum</keyword>
<dbReference type="AlphaFoldDB" id="A0A318E3K0"/>
<dbReference type="EMBL" id="QICN01000009">
    <property type="protein sequence ID" value="PXV65728.1"/>
    <property type="molecule type" value="Genomic_DNA"/>
</dbReference>
<keyword evidence="5" id="KW-0547">Nucleotide-binding</keyword>
<gene>
    <name evidence="12" type="ORF">C8D93_109107</name>
</gene>
<dbReference type="InterPro" id="IPR003593">
    <property type="entry name" value="AAA+_ATPase"/>
</dbReference>
<keyword evidence="1" id="KW-0813">Transport</keyword>
<dbReference type="Pfam" id="PF00005">
    <property type="entry name" value="ABC_tran"/>
    <property type="match status" value="1"/>
</dbReference>
<dbReference type="GO" id="GO:0005524">
    <property type="term" value="F:ATP binding"/>
    <property type="evidence" value="ECO:0007669"/>
    <property type="project" value="UniProtKB-KW"/>
</dbReference>
<evidence type="ECO:0000256" key="9">
    <source>
        <dbReference type="PROSITE-ProRule" id="PRU01213"/>
    </source>
</evidence>
<dbReference type="PANTHER" id="PTHR43514:SF10">
    <property type="entry name" value="MOLYBDENUM IMPORT ATP-BINDING PROTEIN MODC 2"/>
    <property type="match status" value="1"/>
</dbReference>
<protein>
    <submittedName>
        <fullName evidence="12">Molybdate transport system ATP-binding protein</fullName>
    </submittedName>
</protein>
<dbReference type="OrthoDB" id="9802264at2"/>
<evidence type="ECO:0000256" key="7">
    <source>
        <dbReference type="ARBA" id="ARBA00022967"/>
    </source>
</evidence>
<name>A0A318E3K0_9GAMM</name>
<dbReference type="SUPFAM" id="SSF50331">
    <property type="entry name" value="MOP-like"/>
    <property type="match status" value="1"/>
</dbReference>
<dbReference type="Gene3D" id="3.40.50.300">
    <property type="entry name" value="P-loop containing nucleotide triphosphate hydrolases"/>
    <property type="match status" value="1"/>
</dbReference>
<comment type="caution">
    <text evidence="12">The sequence shown here is derived from an EMBL/GenBank/DDBJ whole genome shotgun (WGS) entry which is preliminary data.</text>
</comment>
<dbReference type="InterPro" id="IPR004606">
    <property type="entry name" value="Mop_domain"/>
</dbReference>
<evidence type="ECO:0000256" key="2">
    <source>
        <dbReference type="ARBA" id="ARBA00022475"/>
    </source>
</evidence>
<keyword evidence="4" id="KW-0997">Cell inner membrane</keyword>
<keyword evidence="13" id="KW-1185">Reference proteome</keyword>
<evidence type="ECO:0000256" key="6">
    <source>
        <dbReference type="ARBA" id="ARBA00022840"/>
    </source>
</evidence>
<organism evidence="12 13">
    <name type="scientific">Sinimarinibacterium flocculans</name>
    <dbReference type="NCBI Taxonomy" id="985250"/>
    <lineage>
        <taxon>Bacteria</taxon>
        <taxon>Pseudomonadati</taxon>
        <taxon>Pseudomonadota</taxon>
        <taxon>Gammaproteobacteria</taxon>
        <taxon>Nevskiales</taxon>
        <taxon>Nevskiaceae</taxon>
        <taxon>Sinimarinibacterium</taxon>
    </lineage>
</organism>
<evidence type="ECO:0000259" key="11">
    <source>
        <dbReference type="PROSITE" id="PS51866"/>
    </source>
</evidence>
<keyword evidence="7" id="KW-1278">Translocase</keyword>
<dbReference type="InterPro" id="IPR027417">
    <property type="entry name" value="P-loop_NTPase"/>
</dbReference>
<dbReference type="PROSITE" id="PS00211">
    <property type="entry name" value="ABC_TRANSPORTER_1"/>
    <property type="match status" value="1"/>
</dbReference>
<proteinExistence type="predicted"/>
<keyword evidence="2" id="KW-1003">Cell membrane</keyword>
<dbReference type="InterPro" id="IPR003439">
    <property type="entry name" value="ABC_transporter-like_ATP-bd"/>
</dbReference>
<reference evidence="12 13" key="1">
    <citation type="submission" date="2018-04" db="EMBL/GenBank/DDBJ databases">
        <title>Genomic Encyclopedia of Type Strains, Phase IV (KMG-IV): sequencing the most valuable type-strain genomes for metagenomic binning, comparative biology and taxonomic classification.</title>
        <authorList>
            <person name="Goeker M."/>
        </authorList>
    </citation>
    <scope>NUCLEOTIDE SEQUENCE [LARGE SCALE GENOMIC DNA]</scope>
    <source>
        <strain evidence="12 13">DSM 104150</strain>
    </source>
</reference>
<dbReference type="GO" id="GO:0140359">
    <property type="term" value="F:ABC-type transporter activity"/>
    <property type="evidence" value="ECO:0007669"/>
    <property type="project" value="InterPro"/>
</dbReference>
<dbReference type="PROSITE" id="PS51866">
    <property type="entry name" value="MOP"/>
    <property type="match status" value="1"/>
</dbReference>
<evidence type="ECO:0000259" key="10">
    <source>
        <dbReference type="PROSITE" id="PS50893"/>
    </source>
</evidence>
<dbReference type="RefSeq" id="WP_110266114.1">
    <property type="nucleotide sequence ID" value="NZ_CAWNXA010000009.1"/>
</dbReference>
<evidence type="ECO:0000313" key="12">
    <source>
        <dbReference type="EMBL" id="PXV65728.1"/>
    </source>
</evidence>
<evidence type="ECO:0000256" key="4">
    <source>
        <dbReference type="ARBA" id="ARBA00022519"/>
    </source>
</evidence>
<dbReference type="InterPro" id="IPR005116">
    <property type="entry name" value="Transp-assoc_OB_typ1"/>
</dbReference>
<dbReference type="InterPro" id="IPR011868">
    <property type="entry name" value="ModC_ABC_ATP-bd"/>
</dbReference>
<dbReference type="GO" id="GO:0016020">
    <property type="term" value="C:membrane"/>
    <property type="evidence" value="ECO:0007669"/>
    <property type="project" value="InterPro"/>
</dbReference>
<dbReference type="InterPro" id="IPR017871">
    <property type="entry name" value="ABC_transporter-like_CS"/>
</dbReference>
<evidence type="ECO:0000256" key="3">
    <source>
        <dbReference type="ARBA" id="ARBA00022505"/>
    </source>
</evidence>
<sequence length="360" mass="39143">MSADGIRLRMAARRADFSLEVDLDLPGRGITALFGPSGAGKTTCLRALAGLERHAGAYVAVNGEVWQDEARGHFQPVHQRALGYVFQEASLFPHRSVRGNLDYGFRRAGRPASVDREAIVALLGIGGLLGRYPETLSGGERQRVAIARALLTAPKLLLLDEPLAALDASRKAEILPYLERLHARLEIPAIYVSHTTEEVLRLADHLVLIDAGQVQAQGPLARLLERPDLPGQLGRDPCVVFGAQVLGHDEGDHLSELRFGDDGRLWVTRSSATAGDVLRLRIQARDLSLVRQRPAQSSILNLLQGRVAGCAPFQPGQCLVGLDVHGLRLLAQITDRSWRQLGLEVGMPVWVQVKAVAVLD</sequence>
<feature type="domain" description="ABC transporter" evidence="10">
    <location>
        <begin position="1"/>
        <end position="236"/>
    </location>
</feature>
<dbReference type="PANTHER" id="PTHR43514">
    <property type="entry name" value="ABC TRANSPORTER I FAMILY MEMBER 10"/>
    <property type="match status" value="1"/>
</dbReference>
<dbReference type="InterPro" id="IPR050334">
    <property type="entry name" value="Molybdenum_import_ModC"/>
</dbReference>
<dbReference type="PROSITE" id="PS50893">
    <property type="entry name" value="ABC_TRANSPORTER_2"/>
    <property type="match status" value="1"/>
</dbReference>
<evidence type="ECO:0000256" key="8">
    <source>
        <dbReference type="ARBA" id="ARBA00023136"/>
    </source>
</evidence>
<keyword evidence="6 12" id="KW-0067">ATP-binding</keyword>
<dbReference type="SUPFAM" id="SSF52540">
    <property type="entry name" value="P-loop containing nucleoside triphosphate hydrolases"/>
    <property type="match status" value="1"/>
</dbReference>
<dbReference type="NCBIfam" id="TIGR02142">
    <property type="entry name" value="modC_ABC"/>
    <property type="match status" value="1"/>
</dbReference>
<evidence type="ECO:0000256" key="1">
    <source>
        <dbReference type="ARBA" id="ARBA00022448"/>
    </source>
</evidence>
<evidence type="ECO:0000256" key="5">
    <source>
        <dbReference type="ARBA" id="ARBA00022741"/>
    </source>
</evidence>
<dbReference type="GO" id="GO:0015098">
    <property type="term" value="F:molybdate ion transmembrane transporter activity"/>
    <property type="evidence" value="ECO:0007669"/>
    <property type="project" value="InterPro"/>
</dbReference>
<dbReference type="GO" id="GO:0016887">
    <property type="term" value="F:ATP hydrolysis activity"/>
    <property type="evidence" value="ECO:0007669"/>
    <property type="project" value="InterPro"/>
</dbReference>
<dbReference type="Proteomes" id="UP000248330">
    <property type="component" value="Unassembled WGS sequence"/>
</dbReference>
<feature type="domain" description="Mop" evidence="11">
    <location>
        <begin position="296"/>
        <end position="360"/>
    </location>
</feature>
<dbReference type="Pfam" id="PF03459">
    <property type="entry name" value="TOBE"/>
    <property type="match status" value="1"/>
</dbReference>
<dbReference type="SMART" id="SM00382">
    <property type="entry name" value="AAA"/>
    <property type="match status" value="1"/>
</dbReference>
<accession>A0A318E3K0</accession>
<dbReference type="InterPro" id="IPR008995">
    <property type="entry name" value="Mo/tungstate-bd_C_term_dom"/>
</dbReference>